<dbReference type="Proteomes" id="UP000019140">
    <property type="component" value="Unassembled WGS sequence"/>
</dbReference>
<dbReference type="PROSITE" id="PS51257">
    <property type="entry name" value="PROKAR_LIPOPROTEIN"/>
    <property type="match status" value="1"/>
</dbReference>
<evidence type="ECO:0000313" key="1">
    <source>
        <dbReference type="EMBL" id="ETX04693.1"/>
    </source>
</evidence>
<keyword evidence="2" id="KW-1185">Reference proteome</keyword>
<dbReference type="AlphaFoldDB" id="W4M3E1"/>
<protein>
    <recommendedName>
        <fullName evidence="3">Lipoprotein</fullName>
    </recommendedName>
</protein>
<comment type="caution">
    <text evidence="1">The sequence shown here is derived from an EMBL/GenBank/DDBJ whole genome shotgun (WGS) entry which is preliminary data.</text>
</comment>
<dbReference type="HOGENOM" id="CLU_2714864_0_0_7"/>
<sequence>MEQGVRIWGRLIALLLALGLGGCLTTFSVRTGARPDASYYDSELLGEDLTHEVPTPQLFNFGFDLPKPEVYE</sequence>
<dbReference type="EMBL" id="AZHX01001153">
    <property type="protein sequence ID" value="ETX04693.1"/>
    <property type="molecule type" value="Genomic_DNA"/>
</dbReference>
<evidence type="ECO:0000313" key="2">
    <source>
        <dbReference type="Proteomes" id="UP000019140"/>
    </source>
</evidence>
<accession>W4M3E1</accession>
<name>W4M3E1_9BACT</name>
<gene>
    <name evidence="1" type="ORF">ETSY2_27355</name>
</gene>
<proteinExistence type="predicted"/>
<evidence type="ECO:0008006" key="3">
    <source>
        <dbReference type="Google" id="ProtNLM"/>
    </source>
</evidence>
<organism evidence="1 2">
    <name type="scientific">Candidatus Entotheonella gemina</name>
    <dbReference type="NCBI Taxonomy" id="1429439"/>
    <lineage>
        <taxon>Bacteria</taxon>
        <taxon>Pseudomonadati</taxon>
        <taxon>Nitrospinota/Tectimicrobiota group</taxon>
        <taxon>Candidatus Tectimicrobiota</taxon>
        <taxon>Candidatus Entotheonellia</taxon>
        <taxon>Candidatus Entotheonellales</taxon>
        <taxon>Candidatus Entotheonellaceae</taxon>
        <taxon>Candidatus Entotheonella</taxon>
    </lineage>
</organism>
<reference evidence="1 2" key="1">
    <citation type="journal article" date="2014" name="Nature">
        <title>An environmental bacterial taxon with a large and distinct metabolic repertoire.</title>
        <authorList>
            <person name="Wilson M.C."/>
            <person name="Mori T."/>
            <person name="Ruckert C."/>
            <person name="Uria A.R."/>
            <person name="Helf M.J."/>
            <person name="Takada K."/>
            <person name="Gernert C."/>
            <person name="Steffens U.A."/>
            <person name="Heycke N."/>
            <person name="Schmitt S."/>
            <person name="Rinke C."/>
            <person name="Helfrich E.J."/>
            <person name="Brachmann A.O."/>
            <person name="Gurgui C."/>
            <person name="Wakimoto T."/>
            <person name="Kracht M."/>
            <person name="Crusemann M."/>
            <person name="Hentschel U."/>
            <person name="Abe I."/>
            <person name="Matsunaga S."/>
            <person name="Kalinowski J."/>
            <person name="Takeyama H."/>
            <person name="Piel J."/>
        </authorList>
    </citation>
    <scope>NUCLEOTIDE SEQUENCE [LARGE SCALE GENOMIC DNA]</scope>
    <source>
        <strain evidence="2">TSY2</strain>
    </source>
</reference>